<dbReference type="InterPro" id="IPR005720">
    <property type="entry name" value="Dihydroorotate_DH_cat"/>
</dbReference>
<dbReference type="Gene3D" id="3.20.20.70">
    <property type="entry name" value="Aldolase class I"/>
    <property type="match status" value="1"/>
</dbReference>
<accession>L0KYA8</accession>
<sequence>MNITGMHLKNPTILAAGIMGTTGASLIRMGREGAGAVVTKSIGPQAKDGHSNPSMVKLDCGYLNAMGLPNPSYEAFLPELEKAKNKAGVPVIASIFGGNPEEFRMVAEGLIPGKPDAFELNVSCPHAMGYGASVGTDPAMVKAVTSAICEVTDIPVWVKLTPNVTDIVTIGKAAQAGGADAVVAINTVRGMAIDIHSGYPVLGNRFGGLSGEAVRPVAVKCVYDLYANLDIPIIGVGGISTWQHAVEMIMAGASAVQIGSGVYEGLNVFSDINAGINRFLKEHGYTKTEDITGIAHKRF</sequence>
<evidence type="ECO:0000313" key="14">
    <source>
        <dbReference type="EMBL" id="AGB49063.1"/>
    </source>
</evidence>
<comment type="subcellular location">
    <subcellularLocation>
        <location evidence="2 12">Cytoplasm</location>
    </subcellularLocation>
</comment>
<feature type="binding site" evidence="12">
    <location>
        <begin position="186"/>
        <end position="187"/>
    </location>
    <ligand>
        <name>substrate</name>
    </ligand>
</feature>
<dbReference type="PIRSF" id="PIRSF000164">
    <property type="entry name" value="DHO_oxidase"/>
    <property type="match status" value="1"/>
</dbReference>
<feature type="binding site" evidence="12">
    <location>
        <begin position="237"/>
        <end position="238"/>
    </location>
    <ligand>
        <name>FMN</name>
        <dbReference type="ChEBI" id="CHEBI:58210"/>
    </ligand>
</feature>
<dbReference type="InterPro" id="IPR033888">
    <property type="entry name" value="DHOD_1B"/>
</dbReference>
<feature type="binding site" evidence="12">
    <location>
        <position position="185"/>
    </location>
    <ligand>
        <name>FMN</name>
        <dbReference type="ChEBI" id="CHEBI:58210"/>
    </ligand>
</feature>
<dbReference type="PANTHER" id="PTHR43073">
    <property type="entry name" value="DIHYDROPYRIMIDINE DEHYDROGENASE [NADP(+)]"/>
    <property type="match status" value="1"/>
</dbReference>
<feature type="binding site" evidence="12">
    <location>
        <position position="159"/>
    </location>
    <ligand>
        <name>FMN</name>
        <dbReference type="ChEBI" id="CHEBI:58210"/>
    </ligand>
</feature>
<evidence type="ECO:0000313" key="15">
    <source>
        <dbReference type="Proteomes" id="UP000010866"/>
    </source>
</evidence>
<feature type="binding site" evidence="12">
    <location>
        <position position="40"/>
    </location>
    <ligand>
        <name>substrate</name>
    </ligand>
</feature>
<comment type="function">
    <text evidence="1">Catalyzes the conversion of dihydroorotate to orotate with NAD(+) as electron acceptor.</text>
</comment>
<dbReference type="InterPro" id="IPR012135">
    <property type="entry name" value="Dihydroorotate_DH_1_2"/>
</dbReference>
<feature type="binding site" evidence="12">
    <location>
        <begin position="64"/>
        <end position="68"/>
    </location>
    <ligand>
        <name>substrate</name>
    </ligand>
</feature>
<dbReference type="GO" id="GO:0006212">
    <property type="term" value="P:uracil catabolic process"/>
    <property type="evidence" value="ECO:0007669"/>
    <property type="project" value="TreeGrafter"/>
</dbReference>
<feature type="active site" description="Nucleophile" evidence="12">
    <location>
        <position position="124"/>
    </location>
</feature>
<dbReference type="SUPFAM" id="SSF51395">
    <property type="entry name" value="FMN-linked oxidoreductases"/>
    <property type="match status" value="1"/>
</dbReference>
<organism evidence="14 15">
    <name type="scientific">Methanomethylovorans hollandica (strain DSM 15978 / NBRC 107637 / DMS1)</name>
    <dbReference type="NCBI Taxonomy" id="867904"/>
    <lineage>
        <taxon>Archaea</taxon>
        <taxon>Methanobacteriati</taxon>
        <taxon>Methanobacteriota</taxon>
        <taxon>Stenosarchaea group</taxon>
        <taxon>Methanomicrobia</taxon>
        <taxon>Methanosarcinales</taxon>
        <taxon>Methanosarcinaceae</taxon>
        <taxon>Methanomethylovorans</taxon>
    </lineage>
</organism>
<comment type="subunit">
    <text evidence="5">Heterotetramer of 2 PyrK and 2 PyrD type B subunits.</text>
</comment>
<reference evidence="15" key="1">
    <citation type="submission" date="2012-02" db="EMBL/GenBank/DDBJ databases">
        <title>Complete sequence of chromosome of Methanomethylovorans hollandica DSM 15978.</title>
        <authorList>
            <person name="Lucas S."/>
            <person name="Copeland A."/>
            <person name="Lapidus A."/>
            <person name="Glavina del Rio T."/>
            <person name="Dalin E."/>
            <person name="Tice H."/>
            <person name="Bruce D."/>
            <person name="Goodwin L."/>
            <person name="Pitluck S."/>
            <person name="Peters L."/>
            <person name="Mikhailova N."/>
            <person name="Held B."/>
            <person name="Kyrpides N."/>
            <person name="Mavromatis K."/>
            <person name="Ivanova N."/>
            <person name="Brettin T."/>
            <person name="Detter J.C."/>
            <person name="Han C."/>
            <person name="Larimer F."/>
            <person name="Land M."/>
            <person name="Hauser L."/>
            <person name="Markowitz V."/>
            <person name="Cheng J.-F."/>
            <person name="Hugenholtz P."/>
            <person name="Woyke T."/>
            <person name="Wu D."/>
            <person name="Spring S."/>
            <person name="Schroeder M."/>
            <person name="Brambilla E."/>
            <person name="Klenk H.-P."/>
            <person name="Eisen J.A."/>
        </authorList>
    </citation>
    <scope>NUCLEOTIDE SEQUENCE [LARGE SCALE GENOMIC DNA]</scope>
    <source>
        <strain evidence="15">DSM 15978 / NBRC 107637 / DMS1</strain>
    </source>
</reference>
<feature type="binding site" evidence="12">
    <location>
        <position position="121"/>
    </location>
    <ligand>
        <name>FMN</name>
        <dbReference type="ChEBI" id="CHEBI:58210"/>
    </ligand>
</feature>
<feature type="binding site" evidence="12">
    <location>
        <begin position="259"/>
        <end position="260"/>
    </location>
    <ligand>
        <name>FMN</name>
        <dbReference type="ChEBI" id="CHEBI:58210"/>
    </ligand>
</feature>
<dbReference type="GO" id="GO:0004589">
    <property type="term" value="F:dihydroorotate dehydrogenase (NAD+) activity"/>
    <property type="evidence" value="ECO:0007669"/>
    <property type="project" value="UniProtKB-EC"/>
</dbReference>
<dbReference type="OrthoDB" id="36608at2157"/>
<dbReference type="FunFam" id="3.20.20.70:FF:000027">
    <property type="entry name" value="Dihydropyrimidine dehydrogenase [NADP(+)]"/>
    <property type="match status" value="1"/>
</dbReference>
<dbReference type="GO" id="GO:0005737">
    <property type="term" value="C:cytoplasm"/>
    <property type="evidence" value="ECO:0007669"/>
    <property type="project" value="UniProtKB-SubCell"/>
</dbReference>
<evidence type="ECO:0000259" key="13">
    <source>
        <dbReference type="Pfam" id="PF01180"/>
    </source>
</evidence>
<comment type="cofactor">
    <cofactor evidence="12">
        <name>FMN</name>
        <dbReference type="ChEBI" id="CHEBI:58210"/>
    </cofactor>
    <text evidence="12">Binds 1 FMN per subunit.</text>
</comment>
<feature type="binding site" evidence="12">
    <location>
        <position position="211"/>
    </location>
    <ligand>
        <name>FMN</name>
        <dbReference type="ChEBI" id="CHEBI:58210"/>
    </ligand>
</feature>
<dbReference type="NCBIfam" id="NF005574">
    <property type="entry name" value="PRK07259.1"/>
    <property type="match status" value="1"/>
</dbReference>
<evidence type="ECO:0000256" key="5">
    <source>
        <dbReference type="ARBA" id="ARBA00011669"/>
    </source>
</evidence>
<dbReference type="PANTHER" id="PTHR43073:SF2">
    <property type="entry name" value="DIHYDROPYRIMIDINE DEHYDROGENASE [NADP(+)]"/>
    <property type="match status" value="1"/>
</dbReference>
<gene>
    <name evidence="12" type="primary">pyrD</name>
    <name evidence="14" type="ordered locus">Metho_0820</name>
</gene>
<dbReference type="STRING" id="867904.Metho_0820"/>
<protein>
    <recommendedName>
        <fullName evidence="12">Dihydroorotate dehydrogenase</fullName>
        <shortName evidence="12">DHOD</shortName>
        <shortName evidence="12">DHODase</shortName>
        <shortName evidence="12">DHOdehase</shortName>
        <ecNumber evidence="12">1.3.-.-</ecNumber>
    </recommendedName>
</protein>
<keyword evidence="7 12" id="KW-0285">Flavoprotein</keyword>
<comment type="pathway">
    <text evidence="3">Pyrimidine metabolism; UMP biosynthesis via de novo pathway; orotate from (S)-dihydroorotate (NAD(+) route): step 1/1.</text>
</comment>
<dbReference type="GO" id="GO:0044205">
    <property type="term" value="P:'de novo' UMP biosynthetic process"/>
    <property type="evidence" value="ECO:0007669"/>
    <property type="project" value="UniProtKB-UniRule"/>
</dbReference>
<dbReference type="CDD" id="cd04740">
    <property type="entry name" value="DHOD_1B_like"/>
    <property type="match status" value="1"/>
</dbReference>
<feature type="binding site" evidence="12">
    <location>
        <begin position="40"/>
        <end position="41"/>
    </location>
    <ligand>
        <name>FMN</name>
        <dbReference type="ChEBI" id="CHEBI:58210"/>
    </ligand>
</feature>
<dbReference type="Pfam" id="PF01180">
    <property type="entry name" value="DHO_dh"/>
    <property type="match status" value="1"/>
</dbReference>
<dbReference type="KEGG" id="mhz:Metho_0820"/>
<evidence type="ECO:0000256" key="3">
    <source>
        <dbReference type="ARBA" id="ARBA00004715"/>
    </source>
</evidence>
<dbReference type="GO" id="GO:0006210">
    <property type="term" value="P:thymine catabolic process"/>
    <property type="evidence" value="ECO:0007669"/>
    <property type="project" value="TreeGrafter"/>
</dbReference>
<keyword evidence="6 12" id="KW-0963">Cytoplasm</keyword>
<dbReference type="GeneID" id="14408113"/>
<evidence type="ECO:0000256" key="7">
    <source>
        <dbReference type="ARBA" id="ARBA00022630"/>
    </source>
</evidence>
<dbReference type="AlphaFoldDB" id="L0KYA8"/>
<dbReference type="HOGENOM" id="CLU_042042_0_1_2"/>
<evidence type="ECO:0000256" key="12">
    <source>
        <dbReference type="HAMAP-Rule" id="MF_00224"/>
    </source>
</evidence>
<evidence type="ECO:0000256" key="11">
    <source>
        <dbReference type="ARBA" id="ARBA00048996"/>
    </source>
</evidence>
<evidence type="ECO:0000256" key="8">
    <source>
        <dbReference type="ARBA" id="ARBA00022643"/>
    </source>
</evidence>
<evidence type="ECO:0000256" key="1">
    <source>
        <dbReference type="ARBA" id="ARBA00003616"/>
    </source>
</evidence>
<dbReference type="UniPathway" id="UPA00070"/>
<dbReference type="RefSeq" id="WP_015324230.1">
    <property type="nucleotide sequence ID" value="NC_019977.1"/>
</dbReference>
<keyword evidence="15" id="KW-1185">Reference proteome</keyword>
<evidence type="ECO:0000256" key="6">
    <source>
        <dbReference type="ARBA" id="ARBA00022490"/>
    </source>
</evidence>
<comment type="catalytic activity">
    <reaction evidence="12">
        <text>(S)-dihydroorotate + A = orotate + AH2</text>
        <dbReference type="Rhea" id="RHEA:18073"/>
        <dbReference type="ChEBI" id="CHEBI:13193"/>
        <dbReference type="ChEBI" id="CHEBI:17499"/>
        <dbReference type="ChEBI" id="CHEBI:30839"/>
        <dbReference type="ChEBI" id="CHEBI:30864"/>
    </reaction>
</comment>
<dbReference type="EMBL" id="CP003362">
    <property type="protein sequence ID" value="AGB49063.1"/>
    <property type="molecule type" value="Genomic_DNA"/>
</dbReference>
<dbReference type="InterPro" id="IPR001295">
    <property type="entry name" value="Dihydroorotate_DH_CS"/>
</dbReference>
<evidence type="ECO:0000256" key="2">
    <source>
        <dbReference type="ARBA" id="ARBA00004496"/>
    </source>
</evidence>
<comment type="similarity">
    <text evidence="4 12">Belongs to the dihydroorotate dehydrogenase family. Type 1 subfamily.</text>
</comment>
<comment type="catalytic activity">
    <reaction evidence="11">
        <text>(S)-dihydroorotate + NAD(+) = orotate + NADH + H(+)</text>
        <dbReference type="Rhea" id="RHEA:13513"/>
        <dbReference type="ChEBI" id="CHEBI:15378"/>
        <dbReference type="ChEBI" id="CHEBI:30839"/>
        <dbReference type="ChEBI" id="CHEBI:30864"/>
        <dbReference type="ChEBI" id="CHEBI:57540"/>
        <dbReference type="ChEBI" id="CHEBI:57945"/>
        <dbReference type="EC" id="1.3.1.14"/>
    </reaction>
</comment>
<dbReference type="InterPro" id="IPR049622">
    <property type="entry name" value="Dihydroorotate_DH_I"/>
</dbReference>
<evidence type="ECO:0000256" key="10">
    <source>
        <dbReference type="ARBA" id="ARBA00023002"/>
    </source>
</evidence>
<dbReference type="HAMAP" id="MF_00224">
    <property type="entry name" value="DHO_dh_type1"/>
    <property type="match status" value="1"/>
</dbReference>
<dbReference type="GO" id="GO:0002058">
    <property type="term" value="F:uracil binding"/>
    <property type="evidence" value="ECO:0007669"/>
    <property type="project" value="TreeGrafter"/>
</dbReference>
<evidence type="ECO:0000256" key="4">
    <source>
        <dbReference type="ARBA" id="ARBA00008008"/>
    </source>
</evidence>
<dbReference type="GO" id="GO:0050661">
    <property type="term" value="F:NADP binding"/>
    <property type="evidence" value="ECO:0007669"/>
    <property type="project" value="TreeGrafter"/>
</dbReference>
<keyword evidence="10 12" id="KW-0560">Oxidoreductase</keyword>
<proteinExistence type="inferred from homology"/>
<keyword evidence="8 12" id="KW-0288">FMN</keyword>
<evidence type="ECO:0000256" key="9">
    <source>
        <dbReference type="ARBA" id="ARBA00022975"/>
    </source>
</evidence>
<dbReference type="GO" id="GO:0006207">
    <property type="term" value="P:'de novo' pyrimidine nucleobase biosynthetic process"/>
    <property type="evidence" value="ECO:0007669"/>
    <property type="project" value="InterPro"/>
</dbReference>
<feature type="binding site" evidence="12">
    <location>
        <position position="121"/>
    </location>
    <ligand>
        <name>substrate</name>
    </ligand>
</feature>
<dbReference type="NCBIfam" id="TIGR01037">
    <property type="entry name" value="pyrD_sub1_fam"/>
    <property type="match status" value="1"/>
</dbReference>
<dbReference type="PROSITE" id="PS00912">
    <property type="entry name" value="DHODEHASE_2"/>
    <property type="match status" value="1"/>
</dbReference>
<feature type="domain" description="Dihydroorotate dehydrogenase catalytic" evidence="13">
    <location>
        <begin position="2"/>
        <end position="280"/>
    </location>
</feature>
<keyword evidence="9 12" id="KW-0665">Pyrimidine biosynthesis</keyword>
<dbReference type="InterPro" id="IPR024920">
    <property type="entry name" value="Dihydroorotate_DH_1"/>
</dbReference>
<dbReference type="Proteomes" id="UP000010866">
    <property type="component" value="Chromosome"/>
</dbReference>
<name>L0KYA8_METHD</name>
<dbReference type="InterPro" id="IPR013785">
    <property type="entry name" value="Aldolase_TIM"/>
</dbReference>
<comment type="caution">
    <text evidence="12">Lacks conserved residue(s) required for the propagation of feature annotation.</text>
</comment>
<dbReference type="EC" id="1.3.-.-" evidence="12"/>